<evidence type="ECO:0000256" key="8">
    <source>
        <dbReference type="PIRSR" id="PIRSR602402-1"/>
    </source>
</evidence>
<keyword evidence="5 9" id="KW-0560">Oxidoreductase</keyword>
<dbReference type="PRINTS" id="PR00464">
    <property type="entry name" value="EP450II"/>
</dbReference>
<dbReference type="InterPro" id="IPR036396">
    <property type="entry name" value="Cyt_P450_sf"/>
</dbReference>
<dbReference type="PRINTS" id="PR00385">
    <property type="entry name" value="P450"/>
</dbReference>
<dbReference type="EMBL" id="MVGC01000122">
    <property type="protein sequence ID" value="RJE23413.1"/>
    <property type="molecule type" value="Genomic_DNA"/>
</dbReference>
<keyword evidence="6 8" id="KW-0408">Iron</keyword>
<dbReference type="InterPro" id="IPR017972">
    <property type="entry name" value="Cyt_P450_CS"/>
</dbReference>
<dbReference type="GO" id="GO:0020037">
    <property type="term" value="F:heme binding"/>
    <property type="evidence" value="ECO:0007669"/>
    <property type="project" value="InterPro"/>
</dbReference>
<name>A0A3A2ZMC9_9EURO</name>
<reference evidence="11" key="1">
    <citation type="submission" date="2017-02" db="EMBL/GenBank/DDBJ databases">
        <authorList>
            <person name="Tafer H."/>
            <person name="Lopandic K."/>
        </authorList>
    </citation>
    <scope>NUCLEOTIDE SEQUENCE [LARGE SCALE GENOMIC DNA]</scope>
    <source>
        <strain evidence="11">CBS 366.77</strain>
    </source>
</reference>
<accession>A0A3A2ZMC9</accession>
<sequence length="506" mass="57556">MSGITHHPIVALAAVALIIFYTAHKLNRKYTQYRIARSNNCQLPPYQPAKEPILGVDKVLEAIQQAKEHKFLENAQARFDTYGHTYYGNRLLKTIILTRDPQNIKTILSLKFKDYGLGDRIEGAGPLLGHGIFTTDGAHWAQSRAMIRPNFVRDQVADLEMFEEQMADLFALIPADGSTVDLQELFFCYTIDSATEFLFGQSVQSLKKLREGVRDEDGFAAAFNYAQTAVSTRFRLGWLRHFYRDRRATECERICHDFVDGFVDMAINHRAGVDEEKTVGADDEKKRYVFLQGLAVQTGDRRRIRDELLNVLLAGRDTTASLLSNMFFMLAKHPRVWKKLREEIATLDGRPPSYEQLRNLKYLKYCMNESLRIHPVVPSNARFATTDTILPVGGGPDGKSPVFVPKGTVVVYSVWSMHRREDLYGPDAHEFRPERWADIRPSWEYLPFNGGPRICVGQQYALTEAGYVTARLVQAFSVLESRDPGPWEESLHLTLSSKNGTKVSLR</sequence>
<comment type="caution">
    <text evidence="10">The sequence shown here is derived from an EMBL/GenBank/DDBJ whole genome shotgun (WGS) entry which is preliminary data.</text>
</comment>
<dbReference type="GO" id="GO:0016712">
    <property type="term" value="F:oxidoreductase activity, acting on paired donors, with incorporation or reduction of molecular oxygen, reduced flavin or flavoprotein as one donor, and incorporation of one atom of oxygen"/>
    <property type="evidence" value="ECO:0007669"/>
    <property type="project" value="InterPro"/>
</dbReference>
<dbReference type="PROSITE" id="PS00086">
    <property type="entry name" value="CYTOCHROME_P450"/>
    <property type="match status" value="1"/>
</dbReference>
<evidence type="ECO:0000256" key="5">
    <source>
        <dbReference type="ARBA" id="ARBA00023002"/>
    </source>
</evidence>
<comment type="cofactor">
    <cofactor evidence="1 8">
        <name>heme</name>
        <dbReference type="ChEBI" id="CHEBI:30413"/>
    </cofactor>
</comment>
<evidence type="ECO:0000256" key="9">
    <source>
        <dbReference type="RuleBase" id="RU000461"/>
    </source>
</evidence>
<dbReference type="InterPro" id="IPR002974">
    <property type="entry name" value="Cyt_P450_E_CYP52_ascomycetes"/>
</dbReference>
<proteinExistence type="inferred from homology"/>
<keyword evidence="4 8" id="KW-0479">Metal-binding</keyword>
<evidence type="ECO:0000256" key="1">
    <source>
        <dbReference type="ARBA" id="ARBA00001971"/>
    </source>
</evidence>
<dbReference type="Gene3D" id="1.10.630.10">
    <property type="entry name" value="Cytochrome P450"/>
    <property type="match status" value="1"/>
</dbReference>
<dbReference type="CDD" id="cd11063">
    <property type="entry name" value="CYP52"/>
    <property type="match status" value="1"/>
</dbReference>
<dbReference type="PANTHER" id="PTHR24287:SF17">
    <property type="entry name" value="P450, PUTATIVE (EUROFUNG)-RELATED"/>
    <property type="match status" value="1"/>
</dbReference>
<gene>
    <name evidence="10" type="ORF">PHISCL_04265</name>
</gene>
<evidence type="ECO:0000313" key="10">
    <source>
        <dbReference type="EMBL" id="RJE23413.1"/>
    </source>
</evidence>
<keyword evidence="3 8" id="KW-0349">Heme</keyword>
<dbReference type="STRING" id="2070753.A0A3A2ZMC9"/>
<dbReference type="PANTHER" id="PTHR24287">
    <property type="entry name" value="P450, PUTATIVE (EUROFUNG)-RELATED"/>
    <property type="match status" value="1"/>
</dbReference>
<dbReference type="InterPro" id="IPR047146">
    <property type="entry name" value="Cyt_P450_E_CYP52_fungi"/>
</dbReference>
<dbReference type="AlphaFoldDB" id="A0A3A2ZMC9"/>
<dbReference type="GO" id="GO:0005506">
    <property type="term" value="F:iron ion binding"/>
    <property type="evidence" value="ECO:0007669"/>
    <property type="project" value="InterPro"/>
</dbReference>
<evidence type="ECO:0000313" key="11">
    <source>
        <dbReference type="Proteomes" id="UP000266188"/>
    </source>
</evidence>
<dbReference type="Pfam" id="PF00067">
    <property type="entry name" value="p450"/>
    <property type="match status" value="1"/>
</dbReference>
<feature type="binding site" description="axial binding residue" evidence="8">
    <location>
        <position position="455"/>
    </location>
    <ligand>
        <name>heme</name>
        <dbReference type="ChEBI" id="CHEBI:30413"/>
    </ligand>
    <ligandPart>
        <name>Fe</name>
        <dbReference type="ChEBI" id="CHEBI:18248"/>
    </ligandPart>
</feature>
<dbReference type="OrthoDB" id="1470350at2759"/>
<dbReference type="Proteomes" id="UP000266188">
    <property type="component" value="Unassembled WGS sequence"/>
</dbReference>
<organism evidence="10 11">
    <name type="scientific">Aspergillus sclerotialis</name>
    <dbReference type="NCBI Taxonomy" id="2070753"/>
    <lineage>
        <taxon>Eukaryota</taxon>
        <taxon>Fungi</taxon>
        <taxon>Dikarya</taxon>
        <taxon>Ascomycota</taxon>
        <taxon>Pezizomycotina</taxon>
        <taxon>Eurotiomycetes</taxon>
        <taxon>Eurotiomycetidae</taxon>
        <taxon>Eurotiales</taxon>
        <taxon>Aspergillaceae</taxon>
        <taxon>Aspergillus</taxon>
        <taxon>Aspergillus subgen. Polypaecilum</taxon>
    </lineage>
</organism>
<keyword evidence="11" id="KW-1185">Reference proteome</keyword>
<evidence type="ECO:0000256" key="2">
    <source>
        <dbReference type="ARBA" id="ARBA00010617"/>
    </source>
</evidence>
<evidence type="ECO:0000256" key="7">
    <source>
        <dbReference type="ARBA" id="ARBA00023033"/>
    </source>
</evidence>
<dbReference type="SUPFAM" id="SSF48264">
    <property type="entry name" value="Cytochrome P450"/>
    <property type="match status" value="1"/>
</dbReference>
<dbReference type="PRINTS" id="PR01239">
    <property type="entry name" value="EP450IICYP52"/>
</dbReference>
<evidence type="ECO:0000256" key="4">
    <source>
        <dbReference type="ARBA" id="ARBA00022723"/>
    </source>
</evidence>
<keyword evidence="7 9" id="KW-0503">Monooxygenase</keyword>
<evidence type="ECO:0000256" key="3">
    <source>
        <dbReference type="ARBA" id="ARBA00022617"/>
    </source>
</evidence>
<protein>
    <submittedName>
        <fullName evidence="10">Cytochrome P450</fullName>
    </submittedName>
</protein>
<comment type="similarity">
    <text evidence="2 9">Belongs to the cytochrome P450 family.</text>
</comment>
<dbReference type="InterPro" id="IPR001128">
    <property type="entry name" value="Cyt_P450"/>
</dbReference>
<evidence type="ECO:0000256" key="6">
    <source>
        <dbReference type="ARBA" id="ARBA00023004"/>
    </source>
</evidence>
<dbReference type="InterPro" id="IPR002402">
    <property type="entry name" value="Cyt_P450_E_grp-II"/>
</dbReference>